<reference evidence="5" key="1">
    <citation type="submission" date="2022-12" db="EMBL/GenBank/DDBJ databases">
        <authorList>
            <person name="Petersen C."/>
        </authorList>
    </citation>
    <scope>NUCLEOTIDE SEQUENCE</scope>
    <source>
        <strain evidence="5">IBT 21472</strain>
    </source>
</reference>
<proteinExistence type="predicted"/>
<feature type="site" description="Interaction with DNA" evidence="3">
    <location>
        <position position="628"/>
    </location>
</feature>
<evidence type="ECO:0008006" key="7">
    <source>
        <dbReference type="Google" id="ProtNLM"/>
    </source>
</evidence>
<feature type="compositionally biased region" description="Basic and acidic residues" evidence="4">
    <location>
        <begin position="27"/>
        <end position="37"/>
    </location>
</feature>
<feature type="compositionally biased region" description="Low complexity" evidence="4">
    <location>
        <begin position="207"/>
        <end position="220"/>
    </location>
</feature>
<feature type="region of interest" description="Disordered" evidence="4">
    <location>
        <begin position="169"/>
        <end position="235"/>
    </location>
</feature>
<feature type="active site" description="Proton donor/acceptor" evidence="1">
    <location>
        <position position="597"/>
    </location>
</feature>
<dbReference type="GO" id="GO:0003697">
    <property type="term" value="F:single-stranded DNA binding"/>
    <property type="evidence" value="ECO:0007669"/>
    <property type="project" value="TreeGrafter"/>
</dbReference>
<feature type="region of interest" description="Disordered" evidence="4">
    <location>
        <begin position="21"/>
        <end position="155"/>
    </location>
</feature>
<comment type="caution">
    <text evidence="5">The sequence shown here is derived from an EMBL/GenBank/DDBJ whole genome shotgun (WGS) entry which is preliminary data.</text>
</comment>
<dbReference type="AlphaFoldDB" id="A0A9W9QBY8"/>
<dbReference type="GO" id="GO:0005634">
    <property type="term" value="C:nucleus"/>
    <property type="evidence" value="ECO:0007669"/>
    <property type="project" value="InterPro"/>
</dbReference>
<dbReference type="GO" id="GO:0003690">
    <property type="term" value="F:double-stranded DNA binding"/>
    <property type="evidence" value="ECO:0007669"/>
    <property type="project" value="TreeGrafter"/>
</dbReference>
<dbReference type="SUPFAM" id="SSF56024">
    <property type="entry name" value="Phospholipase D/nuclease"/>
    <property type="match status" value="2"/>
</dbReference>
<evidence type="ECO:0000256" key="4">
    <source>
        <dbReference type="SAM" id="MobiDB-lite"/>
    </source>
</evidence>
<evidence type="ECO:0000313" key="6">
    <source>
        <dbReference type="Proteomes" id="UP001147746"/>
    </source>
</evidence>
<dbReference type="Pfam" id="PF06087">
    <property type="entry name" value="Tyr-DNA_phospho"/>
    <property type="match status" value="1"/>
</dbReference>
<dbReference type="CDD" id="cd09122">
    <property type="entry name" value="PLDc_Tdp1_1"/>
    <property type="match status" value="1"/>
</dbReference>
<evidence type="ECO:0000256" key="3">
    <source>
        <dbReference type="PIRSR" id="PIRSR610347-3"/>
    </source>
</evidence>
<reference evidence="5" key="2">
    <citation type="journal article" date="2023" name="IMA Fungus">
        <title>Comparative genomic study of the Penicillium genus elucidates a diverse pangenome and 15 lateral gene transfer events.</title>
        <authorList>
            <person name="Petersen C."/>
            <person name="Sorensen T."/>
            <person name="Nielsen M.R."/>
            <person name="Sondergaard T.E."/>
            <person name="Sorensen J.L."/>
            <person name="Fitzpatrick D.A."/>
            <person name="Frisvad J.C."/>
            <person name="Nielsen K.L."/>
        </authorList>
    </citation>
    <scope>NUCLEOTIDE SEQUENCE</scope>
    <source>
        <strain evidence="5">IBT 21472</strain>
    </source>
</reference>
<gene>
    <name evidence="5" type="ORF">N7476_000639</name>
</gene>
<dbReference type="GO" id="GO:0006281">
    <property type="term" value="P:DNA repair"/>
    <property type="evidence" value="ECO:0007669"/>
    <property type="project" value="InterPro"/>
</dbReference>
<dbReference type="GO" id="GO:0017005">
    <property type="term" value="F:3'-tyrosyl-DNA phosphodiesterase activity"/>
    <property type="evidence" value="ECO:0007669"/>
    <property type="project" value="TreeGrafter"/>
</dbReference>
<protein>
    <recommendedName>
        <fullName evidence="7">PLD phosphodiesterase domain-containing protein</fullName>
    </recommendedName>
</protein>
<dbReference type="InterPro" id="IPR003903">
    <property type="entry name" value="UIM_dom"/>
</dbReference>
<dbReference type="PANTHER" id="PTHR12415:SF4">
    <property type="entry name" value="TYROSYL-DNA PHOSPHODIESTERASE DOMAIN-CONTAINING PROTEIN"/>
    <property type="match status" value="1"/>
</dbReference>
<evidence type="ECO:0000256" key="2">
    <source>
        <dbReference type="PIRSR" id="PIRSR610347-2"/>
    </source>
</evidence>
<dbReference type="EMBL" id="JAPZBO010000001">
    <property type="protein sequence ID" value="KAJ5330856.1"/>
    <property type="molecule type" value="Genomic_DNA"/>
</dbReference>
<dbReference type="SMART" id="SM00726">
    <property type="entry name" value="UIM"/>
    <property type="match status" value="2"/>
</dbReference>
<sequence>MDLPDDDDAMLRAGIAASLRDAQANANRDRGQQDRNTDAASHAAETQLVDLTQDSDEEPDLQEVFPKSKSVVGSDTDDEADAAQTKVPYEAARESIPSRAINVDAEDEDSSDEELKLAIALSLGAADPGRATDTPVPTDSQKSIEKPGETPKQSFGILGMDRKHMEEERLARQLKRKAEDSVPASDYESRGFPTKARKINSVAGPESGDSSPFADSASSALPTPDICDRPDSNHPDCKVKPLARSIPQFPLGAIKRTSIGHKARSGDEFTIEEVLQRGDLELAVLSSFLWDMEWLFTKMDTFNTRFILMMHAKEESTRIQYQEETASMPNLRLCFPPMDGQINCMHSKLMLLFHPTYMRIAIPTANLTSTDWGENNLMENTVFAIDLPKKGTEPGSDEDMKPPFYKELVYFLKASTLHDKIIKKLENFDFSKTARYAFVHTIGGTHSSEQAWRRTGYPGLGRAVTDLGLQTTEPVDMDYVTSSIGSLNDNFVRAMHYACKGDDGLSEYILRTQKNPFMAQTDDDTRRPMLEAHARDEWKEHVRVYFPSDLTVRNAHAHPQNTAGTICFQRKWWFGSSFPQGILRDCEGARDKRILMHNKLIFVWPQKDIIRDNTKCTAWVYVGSANFSESAWGRLVKDRTTKEARLNCRNWECGVIVPITNPYEGIPQPKISSELSVQEQFAAIDQGEQEKKFPISEINAFVPVPMKVPAKAYKEKPVTVDNPFGRLMGSSNTSVAGPSSKPTNKPLEPWFFMG</sequence>
<dbReference type="PANTHER" id="PTHR12415">
    <property type="entry name" value="TYROSYL-DNA PHOSPHODIESTERASE 1"/>
    <property type="match status" value="1"/>
</dbReference>
<name>A0A9W9QBY8_9EURO</name>
<dbReference type="Gene3D" id="3.30.870.10">
    <property type="entry name" value="Endonuclease Chain A"/>
    <property type="match status" value="2"/>
</dbReference>
<organism evidence="5 6">
    <name type="scientific">Penicillium atrosanguineum</name>
    <dbReference type="NCBI Taxonomy" id="1132637"/>
    <lineage>
        <taxon>Eukaryota</taxon>
        <taxon>Fungi</taxon>
        <taxon>Dikarya</taxon>
        <taxon>Ascomycota</taxon>
        <taxon>Pezizomycotina</taxon>
        <taxon>Eurotiomycetes</taxon>
        <taxon>Eurotiomycetidae</taxon>
        <taxon>Eurotiales</taxon>
        <taxon>Aspergillaceae</taxon>
        <taxon>Penicillium</taxon>
    </lineage>
</organism>
<evidence type="ECO:0000256" key="1">
    <source>
        <dbReference type="PIRSR" id="PIRSR610347-1"/>
    </source>
</evidence>
<dbReference type="Proteomes" id="UP001147746">
    <property type="component" value="Unassembled WGS sequence"/>
</dbReference>
<keyword evidence="6" id="KW-1185">Reference proteome</keyword>
<feature type="binding site" evidence="2">
    <location>
        <position position="348"/>
    </location>
    <ligand>
        <name>substrate</name>
    </ligand>
</feature>
<dbReference type="InterPro" id="IPR010347">
    <property type="entry name" value="Tdp1"/>
</dbReference>
<feature type="binding site" evidence="2">
    <location>
        <position position="599"/>
    </location>
    <ligand>
        <name>substrate</name>
    </ligand>
</feature>
<feature type="compositionally biased region" description="Basic and acidic residues" evidence="4">
    <location>
        <begin position="226"/>
        <end position="235"/>
    </location>
</feature>
<feature type="active site" description="Nucleophile" evidence="1">
    <location>
        <position position="346"/>
    </location>
</feature>
<accession>A0A9W9QBY8</accession>
<feature type="compositionally biased region" description="Basic and acidic residues" evidence="4">
    <location>
        <begin position="169"/>
        <end position="180"/>
    </location>
</feature>
<evidence type="ECO:0000313" key="5">
    <source>
        <dbReference type="EMBL" id="KAJ5330856.1"/>
    </source>
</evidence>